<feature type="signal peptide" evidence="1">
    <location>
        <begin position="1"/>
        <end position="22"/>
    </location>
</feature>
<keyword evidence="3" id="KW-1185">Reference proteome</keyword>
<reference evidence="2 3" key="1">
    <citation type="submission" date="2023-12" db="EMBL/GenBank/DDBJ databases">
        <title>Description of an unclassified Opitutus bacterium of Verrucomicrobiota.</title>
        <authorList>
            <person name="Zhang D.-F."/>
        </authorList>
    </citation>
    <scope>NUCLEOTIDE SEQUENCE [LARGE SCALE GENOMIC DNA]</scope>
    <source>
        <strain evidence="2 3">WL0086</strain>
    </source>
</reference>
<accession>A0ABZ1C4E3</accession>
<sequence length="166" mass="18027">MRRSLTAIFVSLLLTAPAIALADTPTDSSATRVQLVRVWPGYRDATSFTRLGEYFGSSPDAINQNALRSQPNARGGYYWLIRTDAATAYPGTTVQLEVVRPGTTQAEPHTFTFDLPAGSHAVHVGLTGRDWIDPEEAPVAWSLTLTATDGTLLAAEQSFLWTDYAP</sequence>
<dbReference type="RefSeq" id="WP_221033053.1">
    <property type="nucleotide sequence ID" value="NZ_CP139781.1"/>
</dbReference>
<organism evidence="2 3">
    <name type="scientific">Actomonas aquatica</name>
    <dbReference type="NCBI Taxonomy" id="2866162"/>
    <lineage>
        <taxon>Bacteria</taxon>
        <taxon>Pseudomonadati</taxon>
        <taxon>Verrucomicrobiota</taxon>
        <taxon>Opitutia</taxon>
        <taxon>Opitutales</taxon>
        <taxon>Opitutaceae</taxon>
        <taxon>Actomonas</taxon>
    </lineage>
</organism>
<evidence type="ECO:0000313" key="3">
    <source>
        <dbReference type="Proteomes" id="UP000738431"/>
    </source>
</evidence>
<dbReference type="Proteomes" id="UP000738431">
    <property type="component" value="Chromosome"/>
</dbReference>
<evidence type="ECO:0000313" key="2">
    <source>
        <dbReference type="EMBL" id="WRQ86592.1"/>
    </source>
</evidence>
<gene>
    <name evidence="2" type="ORF">K1X11_017410</name>
</gene>
<feature type="chain" id="PRO_5047314188" evidence="1">
    <location>
        <begin position="23"/>
        <end position="166"/>
    </location>
</feature>
<protein>
    <submittedName>
        <fullName evidence="2">Uncharacterized protein</fullName>
    </submittedName>
</protein>
<name>A0ABZ1C4E3_9BACT</name>
<keyword evidence="1" id="KW-0732">Signal</keyword>
<dbReference type="EMBL" id="CP139781">
    <property type="protein sequence ID" value="WRQ86592.1"/>
    <property type="molecule type" value="Genomic_DNA"/>
</dbReference>
<evidence type="ECO:0000256" key="1">
    <source>
        <dbReference type="SAM" id="SignalP"/>
    </source>
</evidence>
<proteinExistence type="predicted"/>